<feature type="chain" id="PRO_5043126758" evidence="1">
    <location>
        <begin position="19"/>
        <end position="70"/>
    </location>
</feature>
<gene>
    <name evidence="2" type="ORF">TCLT_LOCUS10607</name>
</gene>
<reference evidence="2 3" key="2">
    <citation type="submission" date="2018-11" db="EMBL/GenBank/DDBJ databases">
        <authorList>
            <consortium name="Pathogen Informatics"/>
        </authorList>
    </citation>
    <scope>NUCLEOTIDE SEQUENCE [LARGE SCALE GENOMIC DNA]</scope>
</reference>
<evidence type="ECO:0000313" key="2">
    <source>
        <dbReference type="EMBL" id="VDN08314.1"/>
    </source>
</evidence>
<dbReference type="Proteomes" id="UP000276776">
    <property type="component" value="Unassembled WGS sequence"/>
</dbReference>
<proteinExistence type="predicted"/>
<evidence type="ECO:0000256" key="1">
    <source>
        <dbReference type="SAM" id="SignalP"/>
    </source>
</evidence>
<accession>A0A0N5DBQ6</accession>
<feature type="signal peptide" evidence="1">
    <location>
        <begin position="1"/>
        <end position="18"/>
    </location>
</feature>
<keyword evidence="3" id="KW-1185">Reference proteome</keyword>
<evidence type="ECO:0000313" key="4">
    <source>
        <dbReference type="WBParaSite" id="TCLT_0001062301-mRNA-1"/>
    </source>
</evidence>
<organism evidence="4">
    <name type="scientific">Thelazia callipaeda</name>
    <name type="common">Oriental eyeworm</name>
    <name type="synonym">Parasitic nematode</name>
    <dbReference type="NCBI Taxonomy" id="103827"/>
    <lineage>
        <taxon>Eukaryota</taxon>
        <taxon>Metazoa</taxon>
        <taxon>Ecdysozoa</taxon>
        <taxon>Nematoda</taxon>
        <taxon>Chromadorea</taxon>
        <taxon>Rhabditida</taxon>
        <taxon>Spirurina</taxon>
        <taxon>Spiruromorpha</taxon>
        <taxon>Thelazioidea</taxon>
        <taxon>Thelaziidae</taxon>
        <taxon>Thelazia</taxon>
    </lineage>
</organism>
<protein>
    <submittedName>
        <fullName evidence="4">Inhibitor_I29 domain-containing protein</fullName>
    </submittedName>
</protein>
<dbReference type="OMA" id="RWICCCK"/>
<dbReference type="STRING" id="103827.A0A0N5DBQ6"/>
<name>A0A0N5DBQ6_THECL</name>
<dbReference type="EMBL" id="UYYF01005207">
    <property type="protein sequence ID" value="VDN08314.1"/>
    <property type="molecule type" value="Genomic_DNA"/>
</dbReference>
<dbReference type="OrthoDB" id="5871117at2759"/>
<reference evidence="4" key="1">
    <citation type="submission" date="2017-02" db="UniProtKB">
        <authorList>
            <consortium name="WormBaseParasite"/>
        </authorList>
    </citation>
    <scope>IDENTIFICATION</scope>
</reference>
<keyword evidence="1" id="KW-0732">Signal</keyword>
<evidence type="ECO:0000313" key="3">
    <source>
        <dbReference type="Proteomes" id="UP000276776"/>
    </source>
</evidence>
<sequence>MPILSALILLLLVKTYRQQLLQHFRYFLQWLRFGKTDNTVDYNAETMSSIIAEQARQRRLRKYAPNLEVF</sequence>
<dbReference type="WBParaSite" id="TCLT_0001062301-mRNA-1">
    <property type="protein sequence ID" value="TCLT_0001062301-mRNA-1"/>
    <property type="gene ID" value="TCLT_0001062301"/>
</dbReference>
<dbReference type="AlphaFoldDB" id="A0A0N5DBQ6"/>